<organism evidence="2">
    <name type="scientific">Picea glauca</name>
    <name type="common">White spruce</name>
    <name type="synonym">Pinus glauca</name>
    <dbReference type="NCBI Taxonomy" id="3330"/>
    <lineage>
        <taxon>Eukaryota</taxon>
        <taxon>Viridiplantae</taxon>
        <taxon>Streptophyta</taxon>
        <taxon>Embryophyta</taxon>
        <taxon>Tracheophyta</taxon>
        <taxon>Spermatophyta</taxon>
        <taxon>Pinopsida</taxon>
        <taxon>Pinidae</taxon>
        <taxon>Conifers I</taxon>
        <taxon>Pinales</taxon>
        <taxon>Pinaceae</taxon>
        <taxon>Picea</taxon>
    </lineage>
</organism>
<accession>A0A117NGS4</accession>
<dbReference type="EMBL" id="LKAM01000007">
    <property type="protein sequence ID" value="KUM47255.1"/>
    <property type="molecule type" value="Genomic_DNA"/>
</dbReference>
<dbReference type="AlphaFoldDB" id="A0A117NGS4"/>
<comment type="caution">
    <text evidence="2">The sequence shown here is derived from an EMBL/GenBank/DDBJ whole genome shotgun (WGS) entry which is preliminary data.</text>
</comment>
<reference evidence="2" key="1">
    <citation type="journal article" date="2015" name="Genome Biol. Evol.">
        <title>Organellar Genomes of White Spruce (Picea glauca): Assembly and Annotation.</title>
        <authorList>
            <person name="Jackman S.D."/>
            <person name="Warren R.L."/>
            <person name="Gibb E.A."/>
            <person name="Vandervalk B.P."/>
            <person name="Mohamadi H."/>
            <person name="Chu J."/>
            <person name="Raymond A."/>
            <person name="Pleasance S."/>
            <person name="Coope R."/>
            <person name="Wildung M.R."/>
            <person name="Ritland C.E."/>
            <person name="Bousquet J."/>
            <person name="Jones S.J."/>
            <person name="Bohlmann J."/>
            <person name="Birol I."/>
        </authorList>
    </citation>
    <scope>NUCLEOTIDE SEQUENCE [LARGE SCALE GENOMIC DNA]</scope>
    <source>
        <tissue evidence="2">Flushing bud</tissue>
    </source>
</reference>
<geneLocation type="mitochondrion" evidence="2"/>
<keyword evidence="1" id="KW-1133">Transmembrane helix</keyword>
<proteinExistence type="predicted"/>
<protein>
    <submittedName>
        <fullName evidence="2">Uncharacterized protein</fullName>
    </submittedName>
</protein>
<name>A0A117NGS4_PICGL</name>
<evidence type="ECO:0000313" key="2">
    <source>
        <dbReference type="EMBL" id="KUM47255.1"/>
    </source>
</evidence>
<keyword evidence="2" id="KW-0496">Mitochondrion</keyword>
<gene>
    <name evidence="2" type="ORF">ABT39_MTgene5440</name>
</gene>
<keyword evidence="1" id="KW-0472">Membrane</keyword>
<evidence type="ECO:0000256" key="1">
    <source>
        <dbReference type="SAM" id="Phobius"/>
    </source>
</evidence>
<sequence length="73" mass="8151">MNPLGGTATDLTFTDQIQTLPLTEVFPYYLPTYRILSLLSLYHLSGIASWLLTASYRVRIIPANLTLLLLPSP</sequence>
<feature type="transmembrane region" description="Helical" evidence="1">
    <location>
        <begin position="33"/>
        <end position="52"/>
    </location>
</feature>
<keyword evidence="1" id="KW-0812">Transmembrane</keyword>